<proteinExistence type="predicted"/>
<dbReference type="CDD" id="cd02440">
    <property type="entry name" value="AdoMet_MTases"/>
    <property type="match status" value="1"/>
</dbReference>
<dbReference type="PANTHER" id="PTHR44942">
    <property type="entry name" value="METHYLTRANSF_11 DOMAIN-CONTAINING PROTEIN"/>
    <property type="match status" value="1"/>
</dbReference>
<gene>
    <name evidence="4" type="ORF">MNOR_LOCUS30723</name>
</gene>
<dbReference type="GO" id="GO:0032259">
    <property type="term" value="P:methylation"/>
    <property type="evidence" value="ECO:0007669"/>
    <property type="project" value="UniProtKB-KW"/>
</dbReference>
<reference evidence="4 5" key="1">
    <citation type="submission" date="2024-05" db="EMBL/GenBank/DDBJ databases">
        <authorList>
            <person name="Wallberg A."/>
        </authorList>
    </citation>
    <scope>NUCLEOTIDE SEQUENCE [LARGE SCALE GENOMIC DNA]</scope>
</reference>
<protein>
    <recommendedName>
        <fullName evidence="3">Methyltransferase domain-containing protein</fullName>
    </recommendedName>
</protein>
<dbReference type="InterPro" id="IPR051052">
    <property type="entry name" value="Diverse_substrate_MTase"/>
</dbReference>
<feature type="non-terminal residue" evidence="4">
    <location>
        <position position="99"/>
    </location>
</feature>
<dbReference type="Gene3D" id="3.40.50.150">
    <property type="entry name" value="Vaccinia Virus protein VP39"/>
    <property type="match status" value="1"/>
</dbReference>
<dbReference type="AlphaFoldDB" id="A0AAV2S0R4"/>
<dbReference type="Pfam" id="PF13649">
    <property type="entry name" value="Methyltransf_25"/>
    <property type="match status" value="1"/>
</dbReference>
<evidence type="ECO:0000256" key="2">
    <source>
        <dbReference type="ARBA" id="ARBA00022679"/>
    </source>
</evidence>
<sequence>MANRYFEGVNHAEIYAKFRPVPPQTLIATIIAYLKQKYLGPLDTVLDIGCGSGQSTQVLASHFNSVIGLDISEAQIKMAIKAETNENIQYKVSASEKLK</sequence>
<dbReference type="SUPFAM" id="SSF53335">
    <property type="entry name" value="S-adenosyl-L-methionine-dependent methyltransferases"/>
    <property type="match status" value="1"/>
</dbReference>
<dbReference type="PANTHER" id="PTHR44942:SF4">
    <property type="entry name" value="METHYLTRANSFERASE TYPE 11 DOMAIN-CONTAINING PROTEIN"/>
    <property type="match status" value="1"/>
</dbReference>
<keyword evidence="5" id="KW-1185">Reference proteome</keyword>
<evidence type="ECO:0000313" key="4">
    <source>
        <dbReference type="EMBL" id="CAL4151196.1"/>
    </source>
</evidence>
<accession>A0AAV2S0R4</accession>
<name>A0AAV2S0R4_MEGNR</name>
<evidence type="ECO:0000256" key="1">
    <source>
        <dbReference type="ARBA" id="ARBA00022603"/>
    </source>
</evidence>
<comment type="caution">
    <text evidence="4">The sequence shown here is derived from an EMBL/GenBank/DDBJ whole genome shotgun (WGS) entry which is preliminary data.</text>
</comment>
<keyword evidence="1" id="KW-0489">Methyltransferase</keyword>
<keyword evidence="2" id="KW-0808">Transferase</keyword>
<organism evidence="4 5">
    <name type="scientific">Meganyctiphanes norvegica</name>
    <name type="common">Northern krill</name>
    <name type="synonym">Thysanopoda norvegica</name>
    <dbReference type="NCBI Taxonomy" id="48144"/>
    <lineage>
        <taxon>Eukaryota</taxon>
        <taxon>Metazoa</taxon>
        <taxon>Ecdysozoa</taxon>
        <taxon>Arthropoda</taxon>
        <taxon>Crustacea</taxon>
        <taxon>Multicrustacea</taxon>
        <taxon>Malacostraca</taxon>
        <taxon>Eumalacostraca</taxon>
        <taxon>Eucarida</taxon>
        <taxon>Euphausiacea</taxon>
        <taxon>Euphausiidae</taxon>
        <taxon>Meganyctiphanes</taxon>
    </lineage>
</organism>
<dbReference type="InterPro" id="IPR029063">
    <property type="entry name" value="SAM-dependent_MTases_sf"/>
</dbReference>
<evidence type="ECO:0000259" key="3">
    <source>
        <dbReference type="Pfam" id="PF13649"/>
    </source>
</evidence>
<dbReference type="GO" id="GO:0008168">
    <property type="term" value="F:methyltransferase activity"/>
    <property type="evidence" value="ECO:0007669"/>
    <property type="project" value="UniProtKB-KW"/>
</dbReference>
<dbReference type="InterPro" id="IPR041698">
    <property type="entry name" value="Methyltransf_25"/>
</dbReference>
<evidence type="ECO:0000313" key="5">
    <source>
        <dbReference type="Proteomes" id="UP001497623"/>
    </source>
</evidence>
<feature type="domain" description="Methyltransferase" evidence="3">
    <location>
        <begin position="45"/>
        <end position="94"/>
    </location>
</feature>
<dbReference type="Proteomes" id="UP001497623">
    <property type="component" value="Unassembled WGS sequence"/>
</dbReference>
<dbReference type="EMBL" id="CAXKWB010038138">
    <property type="protein sequence ID" value="CAL4151196.1"/>
    <property type="molecule type" value="Genomic_DNA"/>
</dbReference>